<reference evidence="8" key="1">
    <citation type="journal article" date="2014" name="Proc. Natl. Acad. Sci. U.S.A.">
        <title>Extensive sampling of basidiomycete genomes demonstrates inadequacy of the white-rot/brown-rot paradigm for wood decay fungi.</title>
        <authorList>
            <person name="Riley R."/>
            <person name="Salamov A.A."/>
            <person name="Brown D.W."/>
            <person name="Nagy L.G."/>
            <person name="Floudas D."/>
            <person name="Held B.W."/>
            <person name="Levasseur A."/>
            <person name="Lombard V."/>
            <person name="Morin E."/>
            <person name="Otillar R."/>
            <person name="Lindquist E.A."/>
            <person name="Sun H."/>
            <person name="LaButti K.M."/>
            <person name="Schmutz J."/>
            <person name="Jabbour D."/>
            <person name="Luo H."/>
            <person name="Baker S.E."/>
            <person name="Pisabarro A.G."/>
            <person name="Walton J.D."/>
            <person name="Blanchette R.A."/>
            <person name="Henrissat B."/>
            <person name="Martin F."/>
            <person name="Cullen D."/>
            <person name="Hibbett D.S."/>
            <person name="Grigoriev I.V."/>
        </authorList>
    </citation>
    <scope>NUCLEOTIDE SEQUENCE [LARGE SCALE GENOMIC DNA]</scope>
    <source>
        <strain evidence="8">FD-172 SS1</strain>
    </source>
</reference>
<proteinExistence type="predicted"/>
<dbReference type="Proteomes" id="UP000027195">
    <property type="component" value="Unassembled WGS sequence"/>
</dbReference>
<dbReference type="AlphaFoldDB" id="A0A067M888"/>
<evidence type="ECO:0000256" key="4">
    <source>
        <dbReference type="ARBA" id="ARBA00023043"/>
    </source>
</evidence>
<dbReference type="GO" id="GO:0005634">
    <property type="term" value="C:nucleus"/>
    <property type="evidence" value="ECO:0007669"/>
    <property type="project" value="UniProtKB-SubCell"/>
</dbReference>
<keyword evidence="5" id="KW-0539">Nucleus</keyword>
<dbReference type="PANTHER" id="PTHR15263:SF1">
    <property type="entry name" value="NF-KAPPA-B INHIBITOR-LIKE PROTEIN 1"/>
    <property type="match status" value="1"/>
</dbReference>
<evidence type="ECO:0000256" key="2">
    <source>
        <dbReference type="ARBA" id="ARBA00022553"/>
    </source>
</evidence>
<dbReference type="EMBL" id="KL198053">
    <property type="protein sequence ID" value="KDQ11993.1"/>
    <property type="molecule type" value="Genomic_DNA"/>
</dbReference>
<evidence type="ECO:0000256" key="3">
    <source>
        <dbReference type="ARBA" id="ARBA00022737"/>
    </source>
</evidence>
<evidence type="ECO:0000313" key="7">
    <source>
        <dbReference type="EMBL" id="KDQ11993.1"/>
    </source>
</evidence>
<dbReference type="PANTHER" id="PTHR15263">
    <property type="entry name" value="I-KAPPA-B-LIKE PROTEIN IKBL"/>
    <property type="match status" value="1"/>
</dbReference>
<evidence type="ECO:0000256" key="1">
    <source>
        <dbReference type="ARBA" id="ARBA00004123"/>
    </source>
</evidence>
<keyword evidence="3" id="KW-0677">Repeat</keyword>
<accession>A0A067M888</accession>
<gene>
    <name evidence="7" type="ORF">BOTBODRAFT_34847</name>
</gene>
<evidence type="ECO:0000256" key="6">
    <source>
        <dbReference type="SAM" id="Coils"/>
    </source>
</evidence>
<dbReference type="InterPro" id="IPR038753">
    <property type="entry name" value="NFKBIL1"/>
</dbReference>
<name>A0A067M888_BOTB1</name>
<dbReference type="HOGENOM" id="CLU_860491_0_0_1"/>
<keyword evidence="4" id="KW-0040">ANK repeat</keyword>
<protein>
    <submittedName>
        <fullName evidence="7">Uncharacterized protein</fullName>
    </submittedName>
</protein>
<keyword evidence="6" id="KW-0175">Coiled coil</keyword>
<sequence>MTPSSRLQRERSKVQRVWMRLQAEEAQIKQEESSLLMLDERIEALLHRLERAARKFEAEALATQILVTEERRRERLEKVTKLLGRELKWFQKGLEKAKSYRTEEMGDSDTSAVSWDEIDDLWKVEELHARRRLDRATAHWRESQDRILNDSRRLKRIQRERLEDERLQAKREDERWRGYMSDGERPKGWKQQLARPAVPPKVVSRETVGQVWESYQSRWKDIIAGTSPGPLTFQDIPWPVAFQVLSPASLTADRIEKFILSPDHSSDRTRKQRIRDSMLIWHPDKWEGRWMARVSEKDRGKVREGVEAVARCLTSLVEAERAL</sequence>
<dbReference type="GO" id="GO:0043124">
    <property type="term" value="P:negative regulation of canonical NF-kappaB signal transduction"/>
    <property type="evidence" value="ECO:0007669"/>
    <property type="project" value="InterPro"/>
</dbReference>
<keyword evidence="8" id="KW-1185">Reference proteome</keyword>
<comment type="subcellular location">
    <subcellularLocation>
        <location evidence="1">Nucleus</location>
    </subcellularLocation>
</comment>
<organism evidence="7 8">
    <name type="scientific">Botryobasidium botryosum (strain FD-172 SS1)</name>
    <dbReference type="NCBI Taxonomy" id="930990"/>
    <lineage>
        <taxon>Eukaryota</taxon>
        <taxon>Fungi</taxon>
        <taxon>Dikarya</taxon>
        <taxon>Basidiomycota</taxon>
        <taxon>Agaricomycotina</taxon>
        <taxon>Agaricomycetes</taxon>
        <taxon>Cantharellales</taxon>
        <taxon>Botryobasidiaceae</taxon>
        <taxon>Botryobasidium</taxon>
    </lineage>
</organism>
<keyword evidence="2" id="KW-0597">Phosphoprotein</keyword>
<dbReference type="OrthoDB" id="412109at2759"/>
<dbReference type="STRING" id="930990.A0A067M888"/>
<evidence type="ECO:0000313" key="8">
    <source>
        <dbReference type="Proteomes" id="UP000027195"/>
    </source>
</evidence>
<evidence type="ECO:0000256" key="5">
    <source>
        <dbReference type="ARBA" id="ARBA00023242"/>
    </source>
</evidence>
<feature type="coiled-coil region" evidence="6">
    <location>
        <begin position="21"/>
        <end position="59"/>
    </location>
</feature>
<dbReference type="InParanoid" id="A0A067M888"/>